<dbReference type="AlphaFoldDB" id="A0A1F7WN45"/>
<dbReference type="Proteomes" id="UP000178735">
    <property type="component" value="Unassembled WGS sequence"/>
</dbReference>
<feature type="chain" id="PRO_5009533510" evidence="2">
    <location>
        <begin position="28"/>
        <end position="174"/>
    </location>
</feature>
<keyword evidence="1" id="KW-0812">Transmembrane</keyword>
<keyword evidence="2" id="KW-0732">Signal</keyword>
<comment type="caution">
    <text evidence="3">The sequence shown here is derived from an EMBL/GenBank/DDBJ whole genome shotgun (WGS) entry which is preliminary data.</text>
</comment>
<feature type="transmembrane region" description="Helical" evidence="1">
    <location>
        <begin position="74"/>
        <end position="97"/>
    </location>
</feature>
<proteinExistence type="predicted"/>
<dbReference type="EMBL" id="MGFH01000148">
    <property type="protein sequence ID" value="OGM04271.1"/>
    <property type="molecule type" value="Genomic_DNA"/>
</dbReference>
<protein>
    <submittedName>
        <fullName evidence="3">Uncharacterized protein</fullName>
    </submittedName>
</protein>
<feature type="transmembrane region" description="Helical" evidence="1">
    <location>
        <begin position="46"/>
        <end position="67"/>
    </location>
</feature>
<dbReference type="STRING" id="1817813.A2008_02770"/>
<reference evidence="3 4" key="1">
    <citation type="journal article" date="2016" name="Nat. Commun.">
        <title>Thousands of microbial genomes shed light on interconnected biogeochemical processes in an aquifer system.</title>
        <authorList>
            <person name="Anantharaman K."/>
            <person name="Brown C.T."/>
            <person name="Hug L.A."/>
            <person name="Sharon I."/>
            <person name="Castelle C.J."/>
            <person name="Probst A.J."/>
            <person name="Thomas B.C."/>
            <person name="Singh A."/>
            <person name="Wilkins M.J."/>
            <person name="Karaoz U."/>
            <person name="Brodie E.L."/>
            <person name="Williams K.H."/>
            <person name="Hubbard S.S."/>
            <person name="Banfield J.F."/>
        </authorList>
    </citation>
    <scope>NUCLEOTIDE SEQUENCE [LARGE SCALE GENOMIC DNA]</scope>
</reference>
<keyword evidence="1" id="KW-1133">Transmembrane helix</keyword>
<organism evidence="3 4">
    <name type="scientific">Candidatus Wallbacteria bacterium GWC2_49_35</name>
    <dbReference type="NCBI Taxonomy" id="1817813"/>
    <lineage>
        <taxon>Bacteria</taxon>
        <taxon>Candidatus Walliibacteriota</taxon>
    </lineage>
</organism>
<accession>A0A1F7WN45</accession>
<evidence type="ECO:0000256" key="1">
    <source>
        <dbReference type="SAM" id="Phobius"/>
    </source>
</evidence>
<keyword evidence="1" id="KW-0472">Membrane</keyword>
<feature type="transmembrane region" description="Helical" evidence="1">
    <location>
        <begin position="103"/>
        <end position="123"/>
    </location>
</feature>
<evidence type="ECO:0000256" key="2">
    <source>
        <dbReference type="SAM" id="SignalP"/>
    </source>
</evidence>
<evidence type="ECO:0000313" key="3">
    <source>
        <dbReference type="EMBL" id="OGM04271.1"/>
    </source>
</evidence>
<feature type="transmembrane region" description="Helical" evidence="1">
    <location>
        <begin position="143"/>
        <end position="169"/>
    </location>
</feature>
<name>A0A1F7WN45_9BACT</name>
<gene>
    <name evidence="3" type="ORF">A2008_02770</name>
</gene>
<feature type="signal peptide" evidence="2">
    <location>
        <begin position="1"/>
        <end position="27"/>
    </location>
</feature>
<evidence type="ECO:0000313" key="4">
    <source>
        <dbReference type="Proteomes" id="UP000178735"/>
    </source>
</evidence>
<sequence length="174" mass="18819">MIKSNNRAAGIFIFAAAALFATKTAMANPIFIDYSYPVDAADPASLIKFIPPLIIITAIVEFVIARWTFKSNSIFATVLIANAVSVPPTQIAAALLLKAFPGGSVYYAAEIIPIAVEFLIYRIMRGKMAAAGIDPKFITSENFFTTIVAANFVSFLLAGGILSLLYPFLEILFR</sequence>